<reference evidence="1 2" key="1">
    <citation type="submission" date="2020-09" db="EMBL/GenBank/DDBJ databases">
        <title>De no assembly of potato wild relative species, Solanum commersonii.</title>
        <authorList>
            <person name="Cho K."/>
        </authorList>
    </citation>
    <scope>NUCLEOTIDE SEQUENCE [LARGE SCALE GENOMIC DNA]</scope>
    <source>
        <strain evidence="1">LZ3.2</strain>
        <tissue evidence="1">Leaf</tissue>
    </source>
</reference>
<sequence length="63" mass="7437">MKYEYILIKLFVFDSFPLYLNTGTSLSPSRSITAPLESFTQIWHFFCPVNIPFKCLELYYSTN</sequence>
<name>A0A9J5WR56_SOLCO</name>
<comment type="caution">
    <text evidence="1">The sequence shown here is derived from an EMBL/GenBank/DDBJ whole genome shotgun (WGS) entry which is preliminary data.</text>
</comment>
<evidence type="ECO:0000313" key="1">
    <source>
        <dbReference type="EMBL" id="KAG5577636.1"/>
    </source>
</evidence>
<dbReference type="Proteomes" id="UP000824120">
    <property type="component" value="Chromosome 11"/>
</dbReference>
<gene>
    <name evidence="1" type="ORF">H5410_057770</name>
</gene>
<proteinExistence type="predicted"/>
<accession>A0A9J5WR56</accession>
<protein>
    <submittedName>
        <fullName evidence="1">Uncharacterized protein</fullName>
    </submittedName>
</protein>
<dbReference type="EMBL" id="JACXVP010000011">
    <property type="protein sequence ID" value="KAG5577636.1"/>
    <property type="molecule type" value="Genomic_DNA"/>
</dbReference>
<dbReference type="AlphaFoldDB" id="A0A9J5WR56"/>
<organism evidence="1 2">
    <name type="scientific">Solanum commersonii</name>
    <name type="common">Commerson's wild potato</name>
    <name type="synonym">Commerson's nightshade</name>
    <dbReference type="NCBI Taxonomy" id="4109"/>
    <lineage>
        <taxon>Eukaryota</taxon>
        <taxon>Viridiplantae</taxon>
        <taxon>Streptophyta</taxon>
        <taxon>Embryophyta</taxon>
        <taxon>Tracheophyta</taxon>
        <taxon>Spermatophyta</taxon>
        <taxon>Magnoliopsida</taxon>
        <taxon>eudicotyledons</taxon>
        <taxon>Gunneridae</taxon>
        <taxon>Pentapetalae</taxon>
        <taxon>asterids</taxon>
        <taxon>lamiids</taxon>
        <taxon>Solanales</taxon>
        <taxon>Solanaceae</taxon>
        <taxon>Solanoideae</taxon>
        <taxon>Solaneae</taxon>
        <taxon>Solanum</taxon>
    </lineage>
</organism>
<keyword evidence="2" id="KW-1185">Reference proteome</keyword>
<evidence type="ECO:0000313" key="2">
    <source>
        <dbReference type="Proteomes" id="UP000824120"/>
    </source>
</evidence>